<feature type="binding site" evidence="13">
    <location>
        <position position="186"/>
    </location>
    <ligand>
        <name>ATP</name>
        <dbReference type="ChEBI" id="CHEBI:30616"/>
    </ligand>
</feature>
<evidence type="ECO:0000256" key="10">
    <source>
        <dbReference type="ARBA" id="ARBA00022842"/>
    </source>
</evidence>
<evidence type="ECO:0000256" key="14">
    <source>
        <dbReference type="SAM" id="MobiDB-lite"/>
    </source>
</evidence>
<dbReference type="HAMAP" id="MF_01987">
    <property type="entry name" value="Ribokinase"/>
    <property type="match status" value="1"/>
</dbReference>
<dbReference type="EC" id="2.7.1.15" evidence="2 13"/>
<dbReference type="InterPro" id="IPR017583">
    <property type="entry name" value="Tagatose/fructose_Pkinase"/>
</dbReference>
<comment type="function">
    <text evidence="13">Catalyzes the phosphorylation of ribose at O-5 in a reaction requiring ATP and magnesium. The resulting D-ribose-5-phosphate can then be used either for sythesis of nucleotides, histidine, and tryptophan, or as a component of the pentose phosphate pathway.</text>
</comment>
<feature type="binding site" evidence="13">
    <location>
        <position position="293"/>
    </location>
    <ligand>
        <name>K(+)</name>
        <dbReference type="ChEBI" id="CHEBI:29103"/>
    </ligand>
</feature>
<comment type="pathway">
    <text evidence="13">Carbohydrate metabolism; D-ribose degradation; D-ribose 5-phosphate from beta-D-ribopyranose: step 2/2.</text>
</comment>
<dbReference type="NCBIfam" id="NF008353">
    <property type="entry name" value="PRK11142.1"/>
    <property type="match status" value="1"/>
</dbReference>
<keyword evidence="9 13" id="KW-0067">ATP-binding</keyword>
<accession>A0A5C5V189</accession>
<dbReference type="PROSITE" id="PS00584">
    <property type="entry name" value="PFKB_KINASES_2"/>
    <property type="match status" value="1"/>
</dbReference>
<comment type="subcellular location">
    <subcellularLocation>
        <location evidence="13">Cytoplasm</location>
    </subcellularLocation>
</comment>
<dbReference type="PIRSF" id="PIRSF000535">
    <property type="entry name" value="1PFK/6PFK/LacC"/>
    <property type="match status" value="1"/>
</dbReference>
<dbReference type="GO" id="GO:0004747">
    <property type="term" value="F:ribokinase activity"/>
    <property type="evidence" value="ECO:0007669"/>
    <property type="project" value="UniProtKB-UniRule"/>
</dbReference>
<comment type="similarity">
    <text evidence="13">Belongs to the carbohydrate kinase PfkB family. Ribokinase subfamily.</text>
</comment>
<evidence type="ECO:0000256" key="9">
    <source>
        <dbReference type="ARBA" id="ARBA00022840"/>
    </source>
</evidence>
<evidence type="ECO:0000256" key="8">
    <source>
        <dbReference type="ARBA" id="ARBA00022777"/>
    </source>
</evidence>
<evidence type="ECO:0000256" key="4">
    <source>
        <dbReference type="ARBA" id="ARBA00022490"/>
    </source>
</evidence>
<dbReference type="RefSeq" id="WP_146567429.1">
    <property type="nucleotide sequence ID" value="NZ_SIHJ01000003.1"/>
</dbReference>
<keyword evidence="4 13" id="KW-0963">Cytoplasm</keyword>
<evidence type="ECO:0000256" key="6">
    <source>
        <dbReference type="ARBA" id="ARBA00022723"/>
    </source>
</evidence>
<feature type="binding site" evidence="13">
    <location>
        <position position="248"/>
    </location>
    <ligand>
        <name>K(+)</name>
        <dbReference type="ChEBI" id="CHEBI:29103"/>
    </ligand>
</feature>
<dbReference type="Proteomes" id="UP000316714">
    <property type="component" value="Unassembled WGS sequence"/>
</dbReference>
<feature type="binding site" evidence="13">
    <location>
        <position position="289"/>
    </location>
    <ligand>
        <name>K(+)</name>
        <dbReference type="ChEBI" id="CHEBI:29103"/>
    </ligand>
</feature>
<feature type="binding site" evidence="13">
    <location>
        <begin position="41"/>
        <end position="45"/>
    </location>
    <ligand>
        <name>substrate</name>
    </ligand>
</feature>
<feature type="binding site" evidence="13">
    <location>
        <position position="284"/>
    </location>
    <ligand>
        <name>K(+)</name>
        <dbReference type="ChEBI" id="CHEBI:29103"/>
    </ligand>
</feature>
<keyword evidence="17" id="KW-1185">Reference proteome</keyword>
<feature type="binding site" evidence="13">
    <location>
        <begin position="253"/>
        <end position="254"/>
    </location>
    <ligand>
        <name>ATP</name>
        <dbReference type="ChEBI" id="CHEBI:30616"/>
    </ligand>
</feature>
<dbReference type="PANTHER" id="PTHR10584:SF166">
    <property type="entry name" value="RIBOKINASE"/>
    <property type="match status" value="1"/>
</dbReference>
<dbReference type="GO" id="GO:0046872">
    <property type="term" value="F:metal ion binding"/>
    <property type="evidence" value="ECO:0007669"/>
    <property type="project" value="UniProtKB-KW"/>
</dbReference>
<keyword evidence="10 13" id="KW-0460">Magnesium</keyword>
<evidence type="ECO:0000256" key="11">
    <source>
        <dbReference type="ARBA" id="ARBA00022958"/>
    </source>
</evidence>
<comment type="caution">
    <text evidence="13">Lacks conserved residue(s) required for the propagation of feature annotation.</text>
</comment>
<organism evidence="16 17">
    <name type="scientific">Posidoniimonas corsicana</name>
    <dbReference type="NCBI Taxonomy" id="1938618"/>
    <lineage>
        <taxon>Bacteria</taxon>
        <taxon>Pseudomonadati</taxon>
        <taxon>Planctomycetota</taxon>
        <taxon>Planctomycetia</taxon>
        <taxon>Pirellulales</taxon>
        <taxon>Lacipirellulaceae</taxon>
        <taxon>Posidoniimonas</taxon>
    </lineage>
</organism>
<dbReference type="AlphaFoldDB" id="A0A5C5V189"/>
<gene>
    <name evidence="13 16" type="primary">rbsK</name>
    <name evidence="16" type="ORF">KOR34_39900</name>
</gene>
<comment type="subunit">
    <text evidence="13">Homodimer.</text>
</comment>
<feature type="binding site" evidence="13">
    <location>
        <position position="254"/>
    </location>
    <ligand>
        <name>substrate</name>
    </ligand>
</feature>
<comment type="caution">
    <text evidence="16">The sequence shown here is derived from an EMBL/GenBank/DDBJ whole genome shotgun (WGS) entry which is preliminary data.</text>
</comment>
<dbReference type="OrthoDB" id="9775849at2"/>
<comment type="activity regulation">
    <text evidence="13">Activated by a monovalent cation that binds near, but not in, the active site. The most likely occupant of the site in vivo is potassium. Ion binding induces a conformational change that may alter substrate affinity.</text>
</comment>
<evidence type="ECO:0000259" key="15">
    <source>
        <dbReference type="Pfam" id="PF00294"/>
    </source>
</evidence>
<dbReference type="Gene3D" id="3.40.1190.20">
    <property type="match status" value="1"/>
</dbReference>
<evidence type="ECO:0000256" key="7">
    <source>
        <dbReference type="ARBA" id="ARBA00022741"/>
    </source>
</evidence>
<dbReference type="GO" id="GO:0005829">
    <property type="term" value="C:cytosol"/>
    <property type="evidence" value="ECO:0007669"/>
    <property type="project" value="TreeGrafter"/>
</dbReference>
<dbReference type="FunFam" id="3.40.1190.20:FF:000012">
    <property type="entry name" value="Ribokinase"/>
    <property type="match status" value="1"/>
</dbReference>
<keyword evidence="7 13" id="KW-0547">Nucleotide-binding</keyword>
<evidence type="ECO:0000256" key="1">
    <source>
        <dbReference type="ARBA" id="ARBA00005380"/>
    </source>
</evidence>
<protein>
    <recommendedName>
        <fullName evidence="3 13">Ribokinase</fullName>
        <shortName evidence="13">RK</shortName>
        <ecNumber evidence="2 13">2.7.1.15</ecNumber>
    </recommendedName>
</protein>
<dbReference type="InterPro" id="IPR011611">
    <property type="entry name" value="PfkB_dom"/>
</dbReference>
<name>A0A5C5V189_9BACT</name>
<feature type="active site" description="Proton acceptor" evidence="13">
    <location>
        <position position="254"/>
    </location>
</feature>
<dbReference type="PRINTS" id="PR00990">
    <property type="entry name" value="RIBOKINASE"/>
</dbReference>
<dbReference type="InterPro" id="IPR029056">
    <property type="entry name" value="Ribokinase-like"/>
</dbReference>
<comment type="similarity">
    <text evidence="1">Belongs to the carbohydrate kinase pfkB family.</text>
</comment>
<feature type="region of interest" description="Disordered" evidence="14">
    <location>
        <begin position="288"/>
        <end position="308"/>
    </location>
</feature>
<dbReference type="InterPro" id="IPR011877">
    <property type="entry name" value="Ribokinase"/>
</dbReference>
<feature type="domain" description="Carbohydrate kinase PfkB" evidence="15">
    <location>
        <begin position="5"/>
        <end position="297"/>
    </location>
</feature>
<evidence type="ECO:0000256" key="13">
    <source>
        <dbReference type="HAMAP-Rule" id="MF_01987"/>
    </source>
</evidence>
<reference evidence="16 17" key="1">
    <citation type="submission" date="2019-02" db="EMBL/GenBank/DDBJ databases">
        <title>Deep-cultivation of Planctomycetes and their phenomic and genomic characterization uncovers novel biology.</title>
        <authorList>
            <person name="Wiegand S."/>
            <person name="Jogler M."/>
            <person name="Boedeker C."/>
            <person name="Pinto D."/>
            <person name="Vollmers J."/>
            <person name="Rivas-Marin E."/>
            <person name="Kohn T."/>
            <person name="Peeters S.H."/>
            <person name="Heuer A."/>
            <person name="Rast P."/>
            <person name="Oberbeckmann S."/>
            <person name="Bunk B."/>
            <person name="Jeske O."/>
            <person name="Meyerdierks A."/>
            <person name="Storesund J.E."/>
            <person name="Kallscheuer N."/>
            <person name="Luecker S."/>
            <person name="Lage O.M."/>
            <person name="Pohl T."/>
            <person name="Merkel B.J."/>
            <person name="Hornburger P."/>
            <person name="Mueller R.-W."/>
            <person name="Bruemmer F."/>
            <person name="Labrenz M."/>
            <person name="Spormann A.M."/>
            <person name="Op Den Camp H."/>
            <person name="Overmann J."/>
            <person name="Amann R."/>
            <person name="Jetten M.S.M."/>
            <person name="Mascher T."/>
            <person name="Medema M.H."/>
            <person name="Devos D.P."/>
            <person name="Kaster A.-K."/>
            <person name="Ovreas L."/>
            <person name="Rohde M."/>
            <person name="Galperin M.Y."/>
            <person name="Jogler C."/>
        </authorList>
    </citation>
    <scope>NUCLEOTIDE SEQUENCE [LARGE SCALE GENOMIC DNA]</scope>
    <source>
        <strain evidence="16 17">KOR34</strain>
    </source>
</reference>
<comment type="catalytic activity">
    <reaction evidence="13">
        <text>D-ribose + ATP = D-ribose 5-phosphate + ADP + H(+)</text>
        <dbReference type="Rhea" id="RHEA:13697"/>
        <dbReference type="ChEBI" id="CHEBI:15378"/>
        <dbReference type="ChEBI" id="CHEBI:30616"/>
        <dbReference type="ChEBI" id="CHEBI:47013"/>
        <dbReference type="ChEBI" id="CHEBI:78346"/>
        <dbReference type="ChEBI" id="CHEBI:456216"/>
        <dbReference type="EC" id="2.7.1.15"/>
    </reaction>
</comment>
<dbReference type="UniPathway" id="UPA00916">
    <property type="reaction ID" value="UER00889"/>
</dbReference>
<evidence type="ECO:0000313" key="16">
    <source>
        <dbReference type="EMBL" id="TWT32228.1"/>
    </source>
</evidence>
<evidence type="ECO:0000256" key="12">
    <source>
        <dbReference type="ARBA" id="ARBA00023277"/>
    </source>
</evidence>
<dbReference type="PANTHER" id="PTHR10584">
    <property type="entry name" value="SUGAR KINASE"/>
    <property type="match status" value="1"/>
</dbReference>
<dbReference type="InterPro" id="IPR002173">
    <property type="entry name" value="Carboh/pur_kinase_PfkB_CS"/>
</dbReference>
<dbReference type="SUPFAM" id="SSF53613">
    <property type="entry name" value="Ribokinase-like"/>
    <property type="match status" value="1"/>
</dbReference>
<dbReference type="EMBL" id="SIHJ01000003">
    <property type="protein sequence ID" value="TWT32228.1"/>
    <property type="molecule type" value="Genomic_DNA"/>
</dbReference>
<dbReference type="NCBIfam" id="TIGR02152">
    <property type="entry name" value="D_ribokin_bact"/>
    <property type="match status" value="1"/>
</dbReference>
<keyword evidence="8 13" id="KW-0418">Kinase</keyword>
<keyword evidence="12 13" id="KW-0119">Carbohydrate metabolism</keyword>
<dbReference type="GO" id="GO:0019303">
    <property type="term" value="P:D-ribose catabolic process"/>
    <property type="evidence" value="ECO:0007669"/>
    <property type="project" value="UniProtKB-UniRule"/>
</dbReference>
<feature type="binding site" evidence="13">
    <location>
        <begin position="222"/>
        <end position="227"/>
    </location>
    <ligand>
        <name>ATP</name>
        <dbReference type="ChEBI" id="CHEBI:30616"/>
    </ligand>
</feature>
<keyword evidence="6 13" id="KW-0479">Metal-binding</keyword>
<evidence type="ECO:0000256" key="3">
    <source>
        <dbReference type="ARBA" id="ARBA00016943"/>
    </source>
</evidence>
<sequence>MDRPRILVIGSSNTDLTVRLPRLPSPGETVLGGQLMTAAGGKGANQAVAAARAGGEVTFLGRVGRDAYGAAALDGLRAEGIDVGRVVVDDEAPSGVALIFVGAEGENMIAVAGGANERLTPADLDAARGCFAQADVVLLQLETPLAAVEHAVRLAAEEGVRVILNPAPAQPLPDDLLAGVAVLTPNEHELALLSGRKVADETALADAARALRDGGARAVVVTLGDRGVWLASDDADSLVPTQPVAAVDTVGAGDAFNGALAVAISEGRPLADAVRFANAAAAVSVTRHGAQPSAPTREEIERQLAASE</sequence>
<proteinExistence type="inferred from homology"/>
<feature type="binding site" evidence="13">
    <location>
        <position position="142"/>
    </location>
    <ligand>
        <name>substrate</name>
    </ligand>
</feature>
<feature type="binding site" evidence="13">
    <location>
        <position position="287"/>
    </location>
    <ligand>
        <name>K(+)</name>
        <dbReference type="ChEBI" id="CHEBI:29103"/>
    </ligand>
</feature>
<feature type="binding site" evidence="13">
    <location>
        <position position="250"/>
    </location>
    <ligand>
        <name>K(+)</name>
        <dbReference type="ChEBI" id="CHEBI:29103"/>
    </ligand>
</feature>
<comment type="cofactor">
    <cofactor evidence="13">
        <name>Mg(2+)</name>
        <dbReference type="ChEBI" id="CHEBI:18420"/>
    </cofactor>
    <text evidence="13">Requires a divalent cation, most likely magnesium in vivo, as an electrophilic catalyst to aid phosphoryl group transfer. It is the chelate of the metal and the nucleotide that is the actual substrate.</text>
</comment>
<keyword evidence="5 13" id="KW-0808">Transferase</keyword>
<evidence type="ECO:0000256" key="5">
    <source>
        <dbReference type="ARBA" id="ARBA00022679"/>
    </source>
</evidence>
<dbReference type="InterPro" id="IPR002139">
    <property type="entry name" value="Ribo/fructo_kinase"/>
</dbReference>
<dbReference type="CDD" id="cd01174">
    <property type="entry name" value="ribokinase"/>
    <property type="match status" value="1"/>
</dbReference>
<dbReference type="Pfam" id="PF00294">
    <property type="entry name" value="PfkB"/>
    <property type="match status" value="1"/>
</dbReference>
<feature type="binding site" evidence="13">
    <location>
        <begin position="13"/>
        <end position="15"/>
    </location>
    <ligand>
        <name>substrate</name>
    </ligand>
</feature>
<evidence type="ECO:0000256" key="2">
    <source>
        <dbReference type="ARBA" id="ARBA00012035"/>
    </source>
</evidence>
<keyword evidence="11 13" id="KW-0630">Potassium</keyword>
<evidence type="ECO:0000313" key="17">
    <source>
        <dbReference type="Proteomes" id="UP000316714"/>
    </source>
</evidence>
<feature type="binding site" evidence="13">
    <location>
        <position position="278"/>
    </location>
    <ligand>
        <name>ATP</name>
        <dbReference type="ChEBI" id="CHEBI:30616"/>
    </ligand>
</feature>
<dbReference type="GO" id="GO:0005524">
    <property type="term" value="F:ATP binding"/>
    <property type="evidence" value="ECO:0007669"/>
    <property type="project" value="UniProtKB-UniRule"/>
</dbReference>